<evidence type="ECO:0000259" key="4">
    <source>
        <dbReference type="PROSITE" id="PS01124"/>
    </source>
</evidence>
<dbReference type="Pfam" id="PF12833">
    <property type="entry name" value="HTH_18"/>
    <property type="match status" value="1"/>
</dbReference>
<reference evidence="5 6" key="1">
    <citation type="submission" date="2019-02" db="EMBL/GenBank/DDBJ databases">
        <title>Paenibacillus sp. nov., isolated from surface-sterilized tissue of Thalictrum simplex L.</title>
        <authorList>
            <person name="Tuo L."/>
        </authorList>
    </citation>
    <scope>NUCLEOTIDE SEQUENCE [LARGE SCALE GENOMIC DNA]</scope>
    <source>
        <strain evidence="5 6">N2SHLJ1</strain>
    </source>
</reference>
<dbReference type="PROSITE" id="PS01124">
    <property type="entry name" value="HTH_ARAC_FAMILY_2"/>
    <property type="match status" value="1"/>
</dbReference>
<protein>
    <submittedName>
        <fullName evidence="5">AraC family transcriptional regulator</fullName>
    </submittedName>
</protein>
<keyword evidence="6" id="KW-1185">Reference proteome</keyword>
<dbReference type="PANTHER" id="PTHR43280:SF2">
    <property type="entry name" value="HTH-TYPE TRANSCRIPTIONAL REGULATOR EXSA"/>
    <property type="match status" value="1"/>
</dbReference>
<dbReference type="InterPro" id="IPR037923">
    <property type="entry name" value="HTH-like"/>
</dbReference>
<dbReference type="GO" id="GO:0003700">
    <property type="term" value="F:DNA-binding transcription factor activity"/>
    <property type="evidence" value="ECO:0007669"/>
    <property type="project" value="InterPro"/>
</dbReference>
<evidence type="ECO:0000256" key="2">
    <source>
        <dbReference type="ARBA" id="ARBA00023125"/>
    </source>
</evidence>
<accession>A0A4Q9DXQ3</accession>
<dbReference type="SMART" id="SM00342">
    <property type="entry name" value="HTH_ARAC"/>
    <property type="match status" value="1"/>
</dbReference>
<dbReference type="PANTHER" id="PTHR43280">
    <property type="entry name" value="ARAC-FAMILY TRANSCRIPTIONAL REGULATOR"/>
    <property type="match status" value="1"/>
</dbReference>
<dbReference type="SUPFAM" id="SSF51215">
    <property type="entry name" value="Regulatory protein AraC"/>
    <property type="match status" value="1"/>
</dbReference>
<gene>
    <name evidence="5" type="ORF">EYB31_03470</name>
</gene>
<evidence type="ECO:0000256" key="3">
    <source>
        <dbReference type="ARBA" id="ARBA00023163"/>
    </source>
</evidence>
<keyword evidence="3" id="KW-0804">Transcription</keyword>
<dbReference type="AlphaFoldDB" id="A0A4Q9DXQ3"/>
<evidence type="ECO:0000256" key="1">
    <source>
        <dbReference type="ARBA" id="ARBA00023015"/>
    </source>
</evidence>
<dbReference type="InterPro" id="IPR009057">
    <property type="entry name" value="Homeodomain-like_sf"/>
</dbReference>
<keyword evidence="2" id="KW-0238">DNA-binding</keyword>
<dbReference type="PROSITE" id="PS00041">
    <property type="entry name" value="HTH_ARAC_FAMILY_1"/>
    <property type="match status" value="1"/>
</dbReference>
<dbReference type="SUPFAM" id="SSF46689">
    <property type="entry name" value="Homeodomain-like"/>
    <property type="match status" value="2"/>
</dbReference>
<organism evidence="5 6">
    <name type="scientific">Paenibacillus thalictri</name>
    <dbReference type="NCBI Taxonomy" id="2527873"/>
    <lineage>
        <taxon>Bacteria</taxon>
        <taxon>Bacillati</taxon>
        <taxon>Bacillota</taxon>
        <taxon>Bacilli</taxon>
        <taxon>Bacillales</taxon>
        <taxon>Paenibacillaceae</taxon>
        <taxon>Paenibacillus</taxon>
    </lineage>
</organism>
<dbReference type="EMBL" id="SIRE01000003">
    <property type="protein sequence ID" value="TBL81165.1"/>
    <property type="molecule type" value="Genomic_DNA"/>
</dbReference>
<dbReference type="InterPro" id="IPR018060">
    <property type="entry name" value="HTH_AraC"/>
</dbReference>
<evidence type="ECO:0000313" key="5">
    <source>
        <dbReference type="EMBL" id="TBL81165.1"/>
    </source>
</evidence>
<evidence type="ECO:0000313" key="6">
    <source>
        <dbReference type="Proteomes" id="UP000293142"/>
    </source>
</evidence>
<dbReference type="Proteomes" id="UP000293142">
    <property type="component" value="Unassembled WGS sequence"/>
</dbReference>
<dbReference type="InterPro" id="IPR018062">
    <property type="entry name" value="HTH_AraC-typ_CS"/>
</dbReference>
<proteinExistence type="predicted"/>
<feature type="domain" description="HTH araC/xylS-type" evidence="4">
    <location>
        <begin position="191"/>
        <end position="289"/>
    </location>
</feature>
<dbReference type="Gene3D" id="1.10.10.60">
    <property type="entry name" value="Homeodomain-like"/>
    <property type="match status" value="2"/>
</dbReference>
<name>A0A4Q9DXQ3_9BACL</name>
<keyword evidence="1" id="KW-0805">Transcription regulation</keyword>
<comment type="caution">
    <text evidence="5">The sequence shown here is derived from an EMBL/GenBank/DDBJ whole genome shotgun (WGS) entry which is preliminary data.</text>
</comment>
<dbReference type="GO" id="GO:0043565">
    <property type="term" value="F:sequence-specific DNA binding"/>
    <property type="evidence" value="ECO:0007669"/>
    <property type="project" value="InterPro"/>
</dbReference>
<dbReference type="OrthoDB" id="2636626at2"/>
<sequence>MVESQKPEEQYIISSGGADTIMNAPTLWNQSLLLVSHAYFERKEQFELQVDSYPIWVLFAIESGKFEFRIGAESGTISAGELVFCPPGYTFQRKTLSQLGLHYIGFEFAGGQRSDYAQMLPKFKSHPTDGKRLASDFACLRSLHLAVDPRSTLRKQLILNDIWQLACEEWEDVQQQETHAGLATSDDELMNRASEWLYRNAHTPFCMSELSGLLGLSHVQFTRRFRRAFRMTPSELVRNLRIRKAAELILNNDLTLDQIADRCGYDNGFYLSRVFKNSMGMSPSKFRKQNRV</sequence>